<dbReference type="Gene3D" id="1.20.1250.20">
    <property type="entry name" value="MFS general substrate transporter like domains"/>
    <property type="match status" value="2"/>
</dbReference>
<feature type="transmembrane region" description="Helical" evidence="6">
    <location>
        <begin position="401"/>
        <end position="426"/>
    </location>
</feature>
<feature type="transmembrane region" description="Helical" evidence="6">
    <location>
        <begin position="149"/>
        <end position="173"/>
    </location>
</feature>
<dbReference type="RefSeq" id="WP_014650000.1">
    <property type="nucleotide sequence ID" value="NC_017672.3"/>
</dbReference>
<feature type="transmembrane region" description="Helical" evidence="6">
    <location>
        <begin position="262"/>
        <end position="283"/>
    </location>
</feature>
<feature type="transmembrane region" description="Helical" evidence="6">
    <location>
        <begin position="318"/>
        <end position="343"/>
    </location>
</feature>
<dbReference type="PROSITE" id="PS50850">
    <property type="entry name" value="MFS"/>
    <property type="match status" value="1"/>
</dbReference>
<dbReference type="AlphaFoldDB" id="I0BEI8"/>
<evidence type="ECO:0000256" key="1">
    <source>
        <dbReference type="ARBA" id="ARBA00004651"/>
    </source>
</evidence>
<dbReference type="InterPro" id="IPR039672">
    <property type="entry name" value="MFS_2"/>
</dbReference>
<dbReference type="HOGENOM" id="CLU_027408_0_0_9"/>
<dbReference type="PANTHER" id="PTHR11328:SF24">
    <property type="entry name" value="MAJOR FACILITATOR SUPERFAMILY (MFS) PROFILE DOMAIN-CONTAINING PROTEIN"/>
    <property type="match status" value="1"/>
</dbReference>
<feature type="transmembrane region" description="Helical" evidence="6">
    <location>
        <begin position="113"/>
        <end position="137"/>
    </location>
</feature>
<organism evidence="8 9">
    <name type="scientific">Paenibacillus mucilaginosus K02</name>
    <dbReference type="NCBI Taxonomy" id="997761"/>
    <lineage>
        <taxon>Bacteria</taxon>
        <taxon>Bacillati</taxon>
        <taxon>Bacillota</taxon>
        <taxon>Bacilli</taxon>
        <taxon>Bacillales</taxon>
        <taxon>Paenibacillaceae</taxon>
        <taxon>Paenibacillus</taxon>
    </lineage>
</organism>
<dbReference type="GO" id="GO:0006814">
    <property type="term" value="P:sodium ion transport"/>
    <property type="evidence" value="ECO:0007669"/>
    <property type="project" value="InterPro"/>
</dbReference>
<evidence type="ECO:0000256" key="3">
    <source>
        <dbReference type="ARBA" id="ARBA00022692"/>
    </source>
</evidence>
<dbReference type="KEGG" id="pmw:B2K_08655"/>
<dbReference type="EMBL" id="CP003422">
    <property type="protein sequence ID" value="AFH60785.1"/>
    <property type="molecule type" value="Genomic_DNA"/>
</dbReference>
<dbReference type="SUPFAM" id="SSF103473">
    <property type="entry name" value="MFS general substrate transporter"/>
    <property type="match status" value="1"/>
</dbReference>
<dbReference type="InterPro" id="IPR001927">
    <property type="entry name" value="Na/Gal_symport"/>
</dbReference>
<proteinExistence type="predicted"/>
<dbReference type="InterPro" id="IPR020846">
    <property type="entry name" value="MFS_dom"/>
</dbReference>
<feature type="transmembrane region" description="Helical" evidence="6">
    <location>
        <begin position="295"/>
        <end position="312"/>
    </location>
</feature>
<feature type="transmembrane region" description="Helical" evidence="6">
    <location>
        <begin position="42"/>
        <end position="61"/>
    </location>
</feature>
<evidence type="ECO:0000256" key="6">
    <source>
        <dbReference type="SAM" id="Phobius"/>
    </source>
</evidence>
<dbReference type="InterPro" id="IPR036259">
    <property type="entry name" value="MFS_trans_sf"/>
</dbReference>
<feature type="domain" description="Major facilitator superfamily (MFS) profile" evidence="7">
    <location>
        <begin position="1"/>
        <end position="431"/>
    </location>
</feature>
<evidence type="ECO:0000256" key="2">
    <source>
        <dbReference type="ARBA" id="ARBA00022448"/>
    </source>
</evidence>
<dbReference type="NCBIfam" id="TIGR00792">
    <property type="entry name" value="gph"/>
    <property type="match status" value="1"/>
</dbReference>
<dbReference type="Pfam" id="PF13347">
    <property type="entry name" value="MFS_2"/>
    <property type="match status" value="1"/>
</dbReference>
<dbReference type="OrthoDB" id="9764596at2"/>
<feature type="transmembrane region" description="Helical" evidence="6">
    <location>
        <begin position="179"/>
        <end position="199"/>
    </location>
</feature>
<keyword evidence="2" id="KW-0813">Transport</keyword>
<keyword evidence="4 6" id="KW-1133">Transmembrane helix</keyword>
<evidence type="ECO:0000256" key="4">
    <source>
        <dbReference type="ARBA" id="ARBA00022989"/>
    </source>
</evidence>
<feature type="transmembrane region" description="Helical" evidence="6">
    <location>
        <begin position="82"/>
        <end position="101"/>
    </location>
</feature>
<gene>
    <name evidence="8" type="ORF">B2K_08655</name>
</gene>
<evidence type="ECO:0000313" key="8">
    <source>
        <dbReference type="EMBL" id="AFH60785.1"/>
    </source>
</evidence>
<dbReference type="Proteomes" id="UP000007392">
    <property type="component" value="Chromosome"/>
</dbReference>
<evidence type="ECO:0000256" key="5">
    <source>
        <dbReference type="ARBA" id="ARBA00023136"/>
    </source>
</evidence>
<feature type="transmembrane region" description="Helical" evidence="6">
    <location>
        <begin position="12"/>
        <end position="36"/>
    </location>
</feature>
<reference evidence="8 9" key="1">
    <citation type="submission" date="2013-06" db="EMBL/GenBank/DDBJ databases">
        <title>Complete genome sequence of Paenibacillus mucilaginosus K02.</title>
        <authorList>
            <person name="Xiao B."/>
            <person name="Sun L."/>
            <person name="Xiao L."/>
            <person name="Lian B."/>
        </authorList>
    </citation>
    <scope>NUCLEOTIDE SEQUENCE [LARGE SCALE GENOMIC DNA]</scope>
    <source>
        <strain evidence="8 9">K02</strain>
    </source>
</reference>
<keyword evidence="5 6" id="KW-0472">Membrane</keyword>
<keyword evidence="3 6" id="KW-0812">Transmembrane</keyword>
<evidence type="ECO:0000313" key="9">
    <source>
        <dbReference type="Proteomes" id="UP000007392"/>
    </source>
</evidence>
<dbReference type="CDD" id="cd17332">
    <property type="entry name" value="MFS_MelB_like"/>
    <property type="match status" value="1"/>
</dbReference>
<feature type="transmembrane region" description="Helical" evidence="6">
    <location>
        <begin position="229"/>
        <end position="250"/>
    </location>
</feature>
<accession>I0BEI8</accession>
<feature type="transmembrane region" description="Helical" evidence="6">
    <location>
        <begin position="364"/>
        <end position="389"/>
    </location>
</feature>
<comment type="subcellular location">
    <subcellularLocation>
        <location evidence="1">Cell membrane</location>
        <topology evidence="1">Multi-pass membrane protein</topology>
    </subcellularLocation>
</comment>
<sequence>MDAAKVGFKEKLGYGLGDLASGFIWTAASAFLTFFYTDVVGLSAAAVGTLLLVARVFDGFVDIGVGALIDRTKSRHGKARPWLLWLAVPFGIAGVLMFTAPDLGPTGALVYAYITYLIMNVIYSGINVPYGVLNSLITQDAYQRSVLNIFRMVMALVGALLVTSLTMPMVGALGGGKTGWMTTFLIFGALSILLFLITFKTTTERVKPSVTQKDIPLKRGVKALFRNKYWALMVGFGIVFFTLNATGSAVNVYYAQYVLKDASLVGILNIAGLVPILIGLFLVAPIIKKYGKRNAAFGGIIVMILGSLVMLIDPASLPVILTATVIKAIGTVPIMGTFFAMLADTVEYGEWKTGMRTEGLVYSAGSFGTKAGSGIGAALTGWILAWGGYVGGQEVQSDTTIAALQFLFIYLPVILCAVGLVILWFYKLDQKYQGIIDDLNAIKTMS</sequence>
<dbReference type="PANTHER" id="PTHR11328">
    <property type="entry name" value="MAJOR FACILITATOR SUPERFAMILY DOMAIN-CONTAINING PROTEIN"/>
    <property type="match status" value="1"/>
</dbReference>
<protein>
    <submittedName>
        <fullName evidence="8">Sodium:melibiose symporter</fullName>
    </submittedName>
</protein>
<dbReference type="GO" id="GO:0015293">
    <property type="term" value="F:symporter activity"/>
    <property type="evidence" value="ECO:0007669"/>
    <property type="project" value="InterPro"/>
</dbReference>
<dbReference type="PATRIC" id="fig|997761.3.peg.1677"/>
<dbReference type="GO" id="GO:0008643">
    <property type="term" value="P:carbohydrate transport"/>
    <property type="evidence" value="ECO:0007669"/>
    <property type="project" value="InterPro"/>
</dbReference>
<name>I0BEI8_9BACL</name>
<evidence type="ECO:0000259" key="7">
    <source>
        <dbReference type="PROSITE" id="PS50850"/>
    </source>
</evidence>
<dbReference type="GO" id="GO:0005886">
    <property type="term" value="C:plasma membrane"/>
    <property type="evidence" value="ECO:0007669"/>
    <property type="project" value="UniProtKB-SubCell"/>
</dbReference>